<evidence type="ECO:0000256" key="3">
    <source>
        <dbReference type="ARBA" id="ARBA00022490"/>
    </source>
</evidence>
<reference evidence="10" key="1">
    <citation type="submission" date="2025-08" db="UniProtKB">
        <authorList>
            <consortium name="Ensembl"/>
        </authorList>
    </citation>
    <scope>IDENTIFICATION</scope>
</reference>
<protein>
    <recommendedName>
        <fullName evidence="7">Cystatin-B</fullName>
    </recommendedName>
    <alternativeName>
        <fullName evidence="8">Stefin-B</fullName>
    </alternativeName>
</protein>
<keyword evidence="4" id="KW-0646">Protease inhibitor</keyword>
<dbReference type="PANTHER" id="PTHR11414">
    <property type="entry name" value="CYSTATIN FAMILY MEMBER"/>
    <property type="match status" value="1"/>
</dbReference>
<evidence type="ECO:0000256" key="2">
    <source>
        <dbReference type="ARBA" id="ARBA00009403"/>
    </source>
</evidence>
<dbReference type="PRINTS" id="PR00295">
    <property type="entry name" value="STEFINA"/>
</dbReference>
<evidence type="ECO:0000256" key="5">
    <source>
        <dbReference type="ARBA" id="ARBA00022704"/>
    </source>
</evidence>
<dbReference type="FunFam" id="3.10.450.10:FF:000001">
    <property type="entry name" value="Cystatin-A"/>
    <property type="match status" value="1"/>
</dbReference>
<reference evidence="10" key="2">
    <citation type="submission" date="2025-09" db="UniProtKB">
        <authorList>
            <consortium name="Ensembl"/>
        </authorList>
    </citation>
    <scope>IDENTIFICATION</scope>
</reference>
<dbReference type="RefSeq" id="XP_017262283.1">
    <property type="nucleotide sequence ID" value="XM_017406794.2"/>
</dbReference>
<name>A0A3Q3ANY9_KRYMA</name>
<keyword evidence="6" id="KW-0391">Immunity</keyword>
<dbReference type="KEGG" id="kmr:108230501"/>
<evidence type="ECO:0000256" key="6">
    <source>
        <dbReference type="ARBA" id="ARBA00022859"/>
    </source>
</evidence>
<dbReference type="SMART" id="SM00043">
    <property type="entry name" value="CY"/>
    <property type="match status" value="1"/>
</dbReference>
<dbReference type="GO" id="GO:0071220">
    <property type="term" value="P:cellular response to bacterial lipoprotein"/>
    <property type="evidence" value="ECO:0007669"/>
    <property type="project" value="UniProtKB-ARBA"/>
</dbReference>
<dbReference type="InterPro" id="IPR001713">
    <property type="entry name" value="Prot_inh_stefin"/>
</dbReference>
<feature type="domain" description="Cystatin" evidence="9">
    <location>
        <begin position="13"/>
        <end position="89"/>
    </location>
</feature>
<dbReference type="Proteomes" id="UP000264800">
    <property type="component" value="Unplaced"/>
</dbReference>
<dbReference type="Ensembl" id="ENSKMAT00000013377.1">
    <property type="protein sequence ID" value="ENSKMAP00000013174.1"/>
    <property type="gene ID" value="ENSKMAG00000009889.1"/>
</dbReference>
<evidence type="ECO:0000256" key="8">
    <source>
        <dbReference type="ARBA" id="ARBA00041437"/>
    </source>
</evidence>
<keyword evidence="5" id="KW-0789">Thiol protease inhibitor</keyword>
<evidence type="ECO:0000256" key="7">
    <source>
        <dbReference type="ARBA" id="ARBA00040677"/>
    </source>
</evidence>
<dbReference type="PANTHER" id="PTHR11414:SF21">
    <property type="entry name" value="CYSTATIN 14A, TANDEM DUPLICATE 1-RELATED"/>
    <property type="match status" value="1"/>
</dbReference>
<evidence type="ECO:0000256" key="4">
    <source>
        <dbReference type="ARBA" id="ARBA00022690"/>
    </source>
</evidence>
<keyword evidence="11" id="KW-1185">Reference proteome</keyword>
<dbReference type="InterPro" id="IPR000010">
    <property type="entry name" value="Cystatin_dom"/>
</dbReference>
<evidence type="ECO:0000259" key="9">
    <source>
        <dbReference type="SMART" id="SM00043"/>
    </source>
</evidence>
<dbReference type="SUPFAM" id="SSF54403">
    <property type="entry name" value="Cystatin/monellin"/>
    <property type="match status" value="1"/>
</dbReference>
<evidence type="ECO:0000313" key="10">
    <source>
        <dbReference type="Ensembl" id="ENSKMAP00000013174.1"/>
    </source>
</evidence>
<dbReference type="OrthoDB" id="2429551at2759"/>
<organism evidence="10 11">
    <name type="scientific">Kryptolebias marmoratus</name>
    <name type="common">Mangrove killifish</name>
    <name type="synonym">Rivulus marmoratus</name>
    <dbReference type="NCBI Taxonomy" id="37003"/>
    <lineage>
        <taxon>Eukaryota</taxon>
        <taxon>Metazoa</taxon>
        <taxon>Chordata</taxon>
        <taxon>Craniata</taxon>
        <taxon>Vertebrata</taxon>
        <taxon>Euteleostomi</taxon>
        <taxon>Actinopterygii</taxon>
        <taxon>Neopterygii</taxon>
        <taxon>Teleostei</taxon>
        <taxon>Neoteleostei</taxon>
        <taxon>Acanthomorphata</taxon>
        <taxon>Ovalentaria</taxon>
        <taxon>Atherinomorphae</taxon>
        <taxon>Cyprinodontiformes</taxon>
        <taxon>Rivulidae</taxon>
        <taxon>Kryptolebias</taxon>
    </lineage>
</organism>
<dbReference type="GO" id="GO:0005829">
    <property type="term" value="C:cytosol"/>
    <property type="evidence" value="ECO:0007669"/>
    <property type="project" value="TreeGrafter"/>
</dbReference>
<evidence type="ECO:0000313" key="11">
    <source>
        <dbReference type="Proteomes" id="UP000264800"/>
    </source>
</evidence>
<dbReference type="InterPro" id="IPR046350">
    <property type="entry name" value="Cystatin_sf"/>
</dbReference>
<accession>A0A3Q3ANY9</accession>
<dbReference type="CDD" id="cd00042">
    <property type="entry name" value="CY"/>
    <property type="match status" value="1"/>
</dbReference>
<sequence>MSDLFITEQKKDKVVGGISETKDADESIQKICNKVKADVEKKAGRTYDVFTAISYKSQVVAGLRYFIKVHVGGDEYFHITVWQKSAECLVLTG</sequence>
<dbReference type="Gene3D" id="3.10.450.10">
    <property type="match status" value="1"/>
</dbReference>
<dbReference type="GO" id="GO:0004869">
    <property type="term" value="F:cysteine-type endopeptidase inhibitor activity"/>
    <property type="evidence" value="ECO:0007669"/>
    <property type="project" value="UniProtKB-KW"/>
</dbReference>
<proteinExistence type="inferred from homology"/>
<dbReference type="GeneTree" id="ENSGT00940000154826"/>
<dbReference type="OMA" id="RNLHKFH"/>
<dbReference type="GeneID" id="108230501"/>
<dbReference type="Pfam" id="PF00031">
    <property type="entry name" value="Cystatin"/>
    <property type="match status" value="1"/>
</dbReference>
<comment type="similarity">
    <text evidence="2">Belongs to the cystatin family.</text>
</comment>
<dbReference type="AlphaFoldDB" id="A0A3Q3ANY9"/>
<evidence type="ECO:0000256" key="1">
    <source>
        <dbReference type="ARBA" id="ARBA00004496"/>
    </source>
</evidence>
<dbReference type="GO" id="GO:0002376">
    <property type="term" value="P:immune system process"/>
    <property type="evidence" value="ECO:0007669"/>
    <property type="project" value="UniProtKB-KW"/>
</dbReference>
<comment type="subcellular location">
    <subcellularLocation>
        <location evidence="1">Cytoplasm</location>
    </subcellularLocation>
</comment>
<keyword evidence="3" id="KW-0963">Cytoplasm</keyword>